<name>A0A6N6BAY7_CAMLA</name>
<gene>
    <name evidence="1" type="ORF">GL567_01195</name>
</gene>
<organism evidence="1 2">
    <name type="scientific">Campylobacter lari</name>
    <dbReference type="NCBI Taxonomy" id="201"/>
    <lineage>
        <taxon>Bacteria</taxon>
        <taxon>Pseudomonadati</taxon>
        <taxon>Campylobacterota</taxon>
        <taxon>Epsilonproteobacteria</taxon>
        <taxon>Campylobacterales</taxon>
        <taxon>Campylobacteraceae</taxon>
        <taxon>Campylobacter</taxon>
    </lineage>
</organism>
<evidence type="ECO:0000313" key="2">
    <source>
        <dbReference type="Proteomes" id="UP000471322"/>
    </source>
</evidence>
<dbReference type="InterPro" id="IPR027417">
    <property type="entry name" value="P-loop_NTPase"/>
</dbReference>
<dbReference type="GO" id="GO:0005524">
    <property type="term" value="F:ATP binding"/>
    <property type="evidence" value="ECO:0007669"/>
    <property type="project" value="InterPro"/>
</dbReference>
<sequence>MVKYIMMKKLKIKNFAPIKDINIEIKPFTILIGKSGSGKSILMKLIYSFDIIINNLTLLINNKQYSENIFGENKIEFDLNEIGRIFNICEIDDFFNNDTEIIYTSINNTIEVQNNKVVIFYNTQIVSEQVFISDLRYIIPDILSYNFDRSIRISEILNNTMEYFLRGLKFNDNSYKLEMFNIELLQKLNKVTNDFLLQTKDYIINYKNASSGVKSASIIEVIISYLLKETSQERKINLDIPSKPQAQQTNIFIEEPELSLFPEHQKEILHFILKSFLSHTLEETEIKYNKLNFIISTHSPFILYYLSNILTGIQLHKQENLFTMGKIEKIIPKELLRLDINDIEIYKLEEGTIASILDKKEYFINTQEMDKTAEILSNDYTDLLNLQNEDL</sequence>
<dbReference type="EMBL" id="AANNSE010000001">
    <property type="protein sequence ID" value="EDP6814195.1"/>
    <property type="molecule type" value="Genomic_DNA"/>
</dbReference>
<protein>
    <submittedName>
        <fullName evidence="1">AAA family ATPase</fullName>
    </submittedName>
</protein>
<dbReference type="Proteomes" id="UP000471322">
    <property type="component" value="Unassembled WGS sequence"/>
</dbReference>
<reference evidence="1 2" key="1">
    <citation type="submission" date="2019-11" db="EMBL/GenBank/DDBJ databases">
        <authorList>
            <consortium name="PulseNet: The National Subtyping Network for Foodborne Disease Surveillance"/>
            <person name="Tarr C.L."/>
            <person name="Trees E."/>
            <person name="Katz L.S."/>
            <person name="Carleton-Romer H.A."/>
            <person name="Stroika S."/>
            <person name="Kucerova Z."/>
            <person name="Roache K.F."/>
            <person name="Sabol A.L."/>
            <person name="Besser J."/>
            <person name="Gerner-Smidt P."/>
        </authorList>
    </citation>
    <scope>NUCLEOTIDE SEQUENCE [LARGE SCALE GENOMIC DNA]</scope>
    <source>
        <strain evidence="1 2">PNUSAC013627</strain>
    </source>
</reference>
<dbReference type="SUPFAM" id="SSF52540">
    <property type="entry name" value="P-loop containing nucleoside triphosphate hydrolases"/>
    <property type="match status" value="1"/>
</dbReference>
<dbReference type="PANTHER" id="PTHR43581">
    <property type="entry name" value="ATP/GTP PHOSPHATASE"/>
    <property type="match status" value="1"/>
</dbReference>
<comment type="caution">
    <text evidence="1">The sequence shown here is derived from an EMBL/GenBank/DDBJ whole genome shotgun (WGS) entry which is preliminary data.</text>
</comment>
<dbReference type="GO" id="GO:0016887">
    <property type="term" value="F:ATP hydrolysis activity"/>
    <property type="evidence" value="ECO:0007669"/>
    <property type="project" value="InterPro"/>
</dbReference>
<proteinExistence type="predicted"/>
<accession>A0A6N6BAY7</accession>
<dbReference type="PANTHER" id="PTHR43581:SF2">
    <property type="entry name" value="EXCINUCLEASE ATPASE SUBUNIT"/>
    <property type="match status" value="1"/>
</dbReference>
<dbReference type="InterPro" id="IPR051396">
    <property type="entry name" value="Bact_Antivir_Def_Nuclease"/>
</dbReference>
<evidence type="ECO:0000313" key="1">
    <source>
        <dbReference type="EMBL" id="EDP6814195.1"/>
    </source>
</evidence>
<dbReference type="AlphaFoldDB" id="A0A6N6BAY7"/>
<dbReference type="Gene3D" id="3.40.50.300">
    <property type="entry name" value="P-loop containing nucleotide triphosphate hydrolases"/>
    <property type="match status" value="1"/>
</dbReference>